<organism evidence="2 3">
    <name type="scientific">Amycolatopsis bullii</name>
    <dbReference type="NCBI Taxonomy" id="941987"/>
    <lineage>
        <taxon>Bacteria</taxon>
        <taxon>Bacillati</taxon>
        <taxon>Actinomycetota</taxon>
        <taxon>Actinomycetes</taxon>
        <taxon>Pseudonocardiales</taxon>
        <taxon>Pseudonocardiaceae</taxon>
        <taxon>Amycolatopsis</taxon>
    </lineage>
</organism>
<feature type="compositionally biased region" description="Gly residues" evidence="1">
    <location>
        <begin position="26"/>
        <end position="36"/>
    </location>
</feature>
<evidence type="ECO:0000313" key="2">
    <source>
        <dbReference type="EMBL" id="GHG15254.1"/>
    </source>
</evidence>
<keyword evidence="3" id="KW-1185">Reference proteome</keyword>
<dbReference type="Proteomes" id="UP000649955">
    <property type="component" value="Unassembled WGS sequence"/>
</dbReference>
<gene>
    <name evidence="2" type="ORF">GCM10017567_36570</name>
</gene>
<evidence type="ECO:0000256" key="1">
    <source>
        <dbReference type="SAM" id="MobiDB-lite"/>
    </source>
</evidence>
<evidence type="ECO:0000313" key="3">
    <source>
        <dbReference type="Proteomes" id="UP000649955"/>
    </source>
</evidence>
<dbReference type="RefSeq" id="WP_191311519.1">
    <property type="nucleotide sequence ID" value="NZ_BNAW01000014.1"/>
</dbReference>
<comment type="caution">
    <text evidence="2">The sequence shown here is derived from an EMBL/GenBank/DDBJ whole genome shotgun (WGS) entry which is preliminary data.</text>
</comment>
<sequence>MAEGPVYDPGADWELPGPHGVPRAGSYGGGDGGGSAGFEYDEQTLHELVREWRELADEFRADFAQAEALKRANGPGLEYASGNNAELIRASGSSLSEALQQRARYCDAMAAKYVTALGKYATAEEAHAIEIGETTKGIL</sequence>
<reference evidence="3" key="1">
    <citation type="journal article" date="2019" name="Int. J. Syst. Evol. Microbiol.">
        <title>The Global Catalogue of Microorganisms (GCM) 10K type strain sequencing project: providing services to taxonomists for standard genome sequencing and annotation.</title>
        <authorList>
            <consortium name="The Broad Institute Genomics Platform"/>
            <consortium name="The Broad Institute Genome Sequencing Center for Infectious Disease"/>
            <person name="Wu L."/>
            <person name="Ma J."/>
        </authorList>
    </citation>
    <scope>NUCLEOTIDE SEQUENCE [LARGE SCALE GENOMIC DNA]</scope>
    <source>
        <strain evidence="3">CGMCC 4.7680</strain>
    </source>
</reference>
<dbReference type="EMBL" id="BNAW01000014">
    <property type="protein sequence ID" value="GHG15254.1"/>
    <property type="molecule type" value="Genomic_DNA"/>
</dbReference>
<accession>A0ABQ3KD66</accession>
<evidence type="ECO:0008006" key="4">
    <source>
        <dbReference type="Google" id="ProtNLM"/>
    </source>
</evidence>
<name>A0ABQ3KD66_9PSEU</name>
<feature type="region of interest" description="Disordered" evidence="1">
    <location>
        <begin position="1"/>
        <end position="39"/>
    </location>
</feature>
<proteinExistence type="predicted"/>
<protein>
    <recommendedName>
        <fullName evidence="4">PE domain-containing protein</fullName>
    </recommendedName>
</protein>